<keyword evidence="1" id="KW-1133">Transmembrane helix</keyword>
<dbReference type="Proteomes" id="UP000035369">
    <property type="component" value="Unassembled WGS sequence"/>
</dbReference>
<organism evidence="2 3">
    <name type="scientific">Xanthomonas perforans</name>
    <dbReference type="NCBI Taxonomy" id="442694"/>
    <lineage>
        <taxon>Bacteria</taxon>
        <taxon>Pseudomonadati</taxon>
        <taxon>Pseudomonadota</taxon>
        <taxon>Gammaproteobacteria</taxon>
        <taxon>Lysobacterales</taxon>
        <taxon>Lysobacteraceae</taxon>
        <taxon>Xanthomonas</taxon>
    </lineage>
</organism>
<keyword evidence="1" id="KW-0812">Transmembrane</keyword>
<feature type="transmembrane region" description="Helical" evidence="1">
    <location>
        <begin position="20"/>
        <end position="41"/>
    </location>
</feature>
<proteinExistence type="predicted"/>
<keyword evidence="1" id="KW-0472">Membrane</keyword>
<dbReference type="RefSeq" id="WP_033478367.1">
    <property type="nucleotide sequence ID" value="NZ_CP116305.1"/>
</dbReference>
<protein>
    <submittedName>
        <fullName evidence="2">Pilus assembly protein PilW</fullName>
    </submittedName>
</protein>
<gene>
    <name evidence="2" type="ORF">XP315_19225</name>
</gene>
<dbReference type="InterPro" id="IPR012902">
    <property type="entry name" value="N_methyl_site"/>
</dbReference>
<comment type="caution">
    <text evidence="2">The sequence shown here is derived from an EMBL/GenBank/DDBJ whole genome shotgun (WGS) entry which is preliminary data.</text>
</comment>
<keyword evidence="3" id="KW-1185">Reference proteome</keyword>
<dbReference type="EMBL" id="JZUY01000048">
    <property type="protein sequence ID" value="KLC02975.1"/>
    <property type="molecule type" value="Genomic_DNA"/>
</dbReference>
<sequence length="324" mass="34072">MKSHYFSVGFVKSQGGFNLIELMISMVLGLLVVGAAIGIFLSNRQAYAATEGVGRIQETARLGFELIARDIREAGANPCDKALPVANVLTAPTATWWKNWAQPLQGYEDGALAGSSAGTDAVQILEAATGGATVNTHIAATQILTLSASALELQSGNVALLCDRQQLAIFQMQTVSGTSVNYSSASQNACNRFGRLPGVCVAGSNSYTYERNSILTNLRAVRWYVKAPPRGGSSLYQDVVGSNGVISSNEVAENVSDLEIEYLTASGGALADATYVNASGVSNWGSVLAVRLSITVRSPDSVGTDGQPLTRTMTSVVSIRNRNP</sequence>
<dbReference type="Pfam" id="PF16074">
    <property type="entry name" value="PilW"/>
    <property type="match status" value="1"/>
</dbReference>
<evidence type="ECO:0000313" key="3">
    <source>
        <dbReference type="Proteomes" id="UP000035369"/>
    </source>
</evidence>
<dbReference type="GeneID" id="97539439"/>
<accession>A0ABR5ENG3</accession>
<evidence type="ECO:0000256" key="1">
    <source>
        <dbReference type="SAM" id="Phobius"/>
    </source>
</evidence>
<reference evidence="2 3" key="1">
    <citation type="submission" date="2015-02" db="EMBL/GenBank/DDBJ databases">
        <title>Whole genome sequencing of multiple isolates of three species of pepper and tomato-infecting xanthomonads reveals genetic diversity in field strains and pinpoints effectors responsible for host specificity.</title>
        <authorList>
            <person name="Schwartz A."/>
            <person name="Dahlbeck D."/>
            <person name="Staskawicz B."/>
            <person name="Bart R."/>
            <person name="Potnis N."/>
            <person name="Minsavage G."/>
            <person name="Timilsina S."/>
            <person name="Goss E."/>
            <person name="Jones J."/>
            <person name="Vallad G."/>
            <person name="Barak J."/>
            <person name="Miller S."/>
            <person name="Ritchie D."/>
            <person name="Martins J.Jr."/>
            <person name="Patane J.S."/>
            <person name="Setubal J.C."/>
        </authorList>
    </citation>
    <scope>NUCLEOTIDE SEQUENCE [LARGE SCALE GENOMIC DNA]</scope>
    <source>
        <strain evidence="2 3">Xp3-15</strain>
    </source>
</reference>
<name>A0ABR5ENG3_XANPE</name>
<evidence type="ECO:0000313" key="2">
    <source>
        <dbReference type="EMBL" id="KLC02975.1"/>
    </source>
</evidence>
<dbReference type="InterPro" id="IPR032092">
    <property type="entry name" value="PilW"/>
</dbReference>
<dbReference type="NCBIfam" id="TIGR02532">
    <property type="entry name" value="IV_pilin_GFxxxE"/>
    <property type="match status" value="1"/>
</dbReference>